<comment type="subcellular location">
    <subcellularLocation>
        <location evidence="1">Membrane</location>
        <topology evidence="1">Multi-pass membrane protein</topology>
    </subcellularLocation>
</comment>
<organism evidence="7 8">
    <name type="scientific">Nelumbo nucifera</name>
    <name type="common">Sacred lotus</name>
    <dbReference type="NCBI Taxonomy" id="4432"/>
    <lineage>
        <taxon>Eukaryota</taxon>
        <taxon>Viridiplantae</taxon>
        <taxon>Streptophyta</taxon>
        <taxon>Embryophyta</taxon>
        <taxon>Tracheophyta</taxon>
        <taxon>Spermatophyta</taxon>
        <taxon>Magnoliopsida</taxon>
        <taxon>Proteales</taxon>
        <taxon>Nelumbonaceae</taxon>
        <taxon>Nelumbo</taxon>
    </lineage>
</organism>
<dbReference type="InterPro" id="IPR036259">
    <property type="entry name" value="MFS_trans_sf"/>
</dbReference>
<proteinExistence type="predicted"/>
<feature type="compositionally biased region" description="Acidic residues" evidence="5">
    <location>
        <begin position="41"/>
        <end position="58"/>
    </location>
</feature>
<keyword evidence="7" id="KW-1185">Reference proteome</keyword>
<dbReference type="SUPFAM" id="SSF103473">
    <property type="entry name" value="MFS general substrate transporter"/>
    <property type="match status" value="1"/>
</dbReference>
<dbReference type="PANTHER" id="PTHR23510">
    <property type="entry name" value="INNER MEMBRANE TRANSPORT PROTEIN YAJR"/>
    <property type="match status" value="1"/>
</dbReference>
<protein>
    <submittedName>
        <fullName evidence="8">SPX domain-containing membrane protein At4g22990-like</fullName>
    </submittedName>
</protein>
<gene>
    <name evidence="8" type="primary">LOC104608327</name>
</gene>
<keyword evidence="4 6" id="KW-0472">Membrane</keyword>
<dbReference type="InterPro" id="IPR051068">
    <property type="entry name" value="MFS_Domain-Containing_Protein"/>
</dbReference>
<dbReference type="STRING" id="4432.A0A1U8AX09"/>
<feature type="region of interest" description="Disordered" evidence="5">
    <location>
        <begin position="33"/>
        <end position="64"/>
    </location>
</feature>
<dbReference type="InParanoid" id="A0A1U8AX09"/>
<feature type="transmembrane region" description="Helical" evidence="6">
    <location>
        <begin position="83"/>
        <end position="108"/>
    </location>
</feature>
<dbReference type="Proteomes" id="UP000189703">
    <property type="component" value="Unplaced"/>
</dbReference>
<reference evidence="8" key="1">
    <citation type="submission" date="2025-08" db="UniProtKB">
        <authorList>
            <consortium name="RefSeq"/>
        </authorList>
    </citation>
    <scope>IDENTIFICATION</scope>
</reference>
<keyword evidence="3 6" id="KW-1133">Transmembrane helix</keyword>
<dbReference type="GO" id="GO:0022857">
    <property type="term" value="F:transmembrane transporter activity"/>
    <property type="evidence" value="ECO:0000318"/>
    <property type="project" value="GO_Central"/>
</dbReference>
<dbReference type="PANTHER" id="PTHR23510:SF65">
    <property type="entry name" value="SPX DOMAIN-CONTAINING MEMBRANE PROTEIN OS09G0521800"/>
    <property type="match status" value="1"/>
</dbReference>
<dbReference type="RefSeq" id="XP_010272577.1">
    <property type="nucleotide sequence ID" value="XM_010274275.2"/>
</dbReference>
<dbReference type="GO" id="GO:0016020">
    <property type="term" value="C:membrane"/>
    <property type="evidence" value="ECO:0000318"/>
    <property type="project" value="GO_Central"/>
</dbReference>
<dbReference type="eggNOG" id="KOG2325">
    <property type="taxonomic scope" value="Eukaryota"/>
</dbReference>
<dbReference type="OrthoDB" id="5588846at2759"/>
<keyword evidence="2 6" id="KW-0812">Transmembrane</keyword>
<evidence type="ECO:0000313" key="8">
    <source>
        <dbReference type="RefSeq" id="XP_010272577.1"/>
    </source>
</evidence>
<sequence length="267" mass="29445">MIRYVMGNTYNKKIIFLMSGQVEDTVENGLTKPLLLRSEEKEQDEDDDQECDGSEEASEESHRPAASIKSAYRLLTPSVKVQLLIYFMLKYAMEILLSESSVITSYYFSWSTSSVAIFLACLGLTVLPVNIVVGNYISNMFEDRQILLASEIIVCIGILLSFHIIIPYSVPQYVCSALITFVAAEVLEGVNLSLLSRVMSSRLSRGTYNGGLLSTEAGTLARVVADGTITLAGYLGESKLLNVTLLPSLFICISSIIATFFTYNSLY</sequence>
<dbReference type="GeneID" id="104608327"/>
<feature type="transmembrane region" description="Helical" evidence="6">
    <location>
        <begin position="240"/>
        <end position="263"/>
    </location>
</feature>
<evidence type="ECO:0000256" key="6">
    <source>
        <dbReference type="SAM" id="Phobius"/>
    </source>
</evidence>
<evidence type="ECO:0000256" key="2">
    <source>
        <dbReference type="ARBA" id="ARBA00022692"/>
    </source>
</evidence>
<dbReference type="AlphaFoldDB" id="A0A1U8AX09"/>
<dbReference type="KEGG" id="nnu:104608327"/>
<dbReference type="OMA" id="FMTEPVE"/>
<feature type="transmembrane region" description="Helical" evidence="6">
    <location>
        <begin position="114"/>
        <end position="134"/>
    </location>
</feature>
<name>A0A1U8AX09_NELNU</name>
<evidence type="ECO:0000256" key="5">
    <source>
        <dbReference type="SAM" id="MobiDB-lite"/>
    </source>
</evidence>
<evidence type="ECO:0000256" key="4">
    <source>
        <dbReference type="ARBA" id="ARBA00023136"/>
    </source>
</evidence>
<feature type="transmembrane region" description="Helical" evidence="6">
    <location>
        <begin position="146"/>
        <end position="165"/>
    </location>
</feature>
<evidence type="ECO:0000256" key="3">
    <source>
        <dbReference type="ARBA" id="ARBA00022989"/>
    </source>
</evidence>
<evidence type="ECO:0000256" key="1">
    <source>
        <dbReference type="ARBA" id="ARBA00004141"/>
    </source>
</evidence>
<evidence type="ECO:0000313" key="7">
    <source>
        <dbReference type="Proteomes" id="UP000189703"/>
    </source>
</evidence>
<accession>A0A1U8AX09</accession>
<feature type="transmembrane region" description="Helical" evidence="6">
    <location>
        <begin position="171"/>
        <end position="195"/>
    </location>
</feature>